<organism evidence="1 2">
    <name type="scientific">Lactuca sativa</name>
    <name type="common">Garden lettuce</name>
    <dbReference type="NCBI Taxonomy" id="4236"/>
    <lineage>
        <taxon>Eukaryota</taxon>
        <taxon>Viridiplantae</taxon>
        <taxon>Streptophyta</taxon>
        <taxon>Embryophyta</taxon>
        <taxon>Tracheophyta</taxon>
        <taxon>Spermatophyta</taxon>
        <taxon>Magnoliopsida</taxon>
        <taxon>eudicotyledons</taxon>
        <taxon>Gunneridae</taxon>
        <taxon>Pentapetalae</taxon>
        <taxon>asterids</taxon>
        <taxon>campanulids</taxon>
        <taxon>Asterales</taxon>
        <taxon>Asteraceae</taxon>
        <taxon>Cichorioideae</taxon>
        <taxon>Cichorieae</taxon>
        <taxon>Lactucinae</taxon>
        <taxon>Lactuca</taxon>
    </lineage>
</organism>
<dbReference type="GO" id="GO:0061630">
    <property type="term" value="F:ubiquitin protein ligase activity"/>
    <property type="evidence" value="ECO:0007669"/>
    <property type="project" value="InterPro"/>
</dbReference>
<dbReference type="PROSITE" id="PS51257">
    <property type="entry name" value="PROKAR_LIPOPROTEIN"/>
    <property type="match status" value="1"/>
</dbReference>
<dbReference type="InterPro" id="IPR038896">
    <property type="entry name" value="RNF170"/>
</dbReference>
<evidence type="ECO:0000313" key="2">
    <source>
        <dbReference type="Proteomes" id="UP000235145"/>
    </source>
</evidence>
<sequence>MVVFQIKQLWIISYPSTGGCIMEYWKHVAAFQPCNPIIKLTLEATLSQQQDAGIHDVLKNVRQYNCLFAGGACSFILKSDDCEFLVTASALVAFICQEIASSNVSYGMAKDFRSYLVP</sequence>
<dbReference type="AlphaFoldDB" id="A0A9R1UN75"/>
<gene>
    <name evidence="1" type="ORF">LSAT_V11C800396180</name>
</gene>
<name>A0A9R1UN75_LACSA</name>
<dbReference type="Proteomes" id="UP000235145">
    <property type="component" value="Unassembled WGS sequence"/>
</dbReference>
<keyword evidence="2" id="KW-1185">Reference proteome</keyword>
<reference evidence="1 2" key="1">
    <citation type="journal article" date="2017" name="Nat. Commun.">
        <title>Genome assembly with in vitro proximity ligation data and whole-genome triplication in lettuce.</title>
        <authorList>
            <person name="Reyes-Chin-Wo S."/>
            <person name="Wang Z."/>
            <person name="Yang X."/>
            <person name="Kozik A."/>
            <person name="Arikit S."/>
            <person name="Song C."/>
            <person name="Xia L."/>
            <person name="Froenicke L."/>
            <person name="Lavelle D.O."/>
            <person name="Truco M.J."/>
            <person name="Xia R."/>
            <person name="Zhu S."/>
            <person name="Xu C."/>
            <person name="Xu H."/>
            <person name="Xu X."/>
            <person name="Cox K."/>
            <person name="Korf I."/>
            <person name="Meyers B.C."/>
            <person name="Michelmore R.W."/>
        </authorList>
    </citation>
    <scope>NUCLEOTIDE SEQUENCE [LARGE SCALE GENOMIC DNA]</scope>
    <source>
        <strain evidence="2">cv. Salinas</strain>
        <tissue evidence="1">Seedlings</tissue>
    </source>
</reference>
<comment type="caution">
    <text evidence="1">The sequence shown here is derived from an EMBL/GenBank/DDBJ whole genome shotgun (WGS) entry which is preliminary data.</text>
</comment>
<protein>
    <submittedName>
        <fullName evidence="1">Uncharacterized protein</fullName>
    </submittedName>
</protein>
<dbReference type="EMBL" id="NBSK02000008">
    <property type="protein sequence ID" value="KAJ0190244.1"/>
    <property type="molecule type" value="Genomic_DNA"/>
</dbReference>
<accession>A0A9R1UN75</accession>
<dbReference type="PANTHER" id="PTHR22894:SF4">
    <property type="entry name" value="E3 UBIQUITIN-PROTEIN LIGASE RNF170-LIKE ISOFORM X1"/>
    <property type="match status" value="1"/>
</dbReference>
<evidence type="ECO:0000313" key="1">
    <source>
        <dbReference type="EMBL" id="KAJ0190244.1"/>
    </source>
</evidence>
<dbReference type="PANTHER" id="PTHR22894">
    <property type="entry name" value="RING-TYPE DOMAIN-CONTAINING PROTEIN"/>
    <property type="match status" value="1"/>
</dbReference>
<proteinExistence type="predicted"/>